<protein>
    <recommendedName>
        <fullName evidence="1">Mycothiol-dependent maleylpyruvate isomerase metal-binding domain-containing protein</fullName>
    </recommendedName>
</protein>
<dbReference type="InterPro" id="IPR024344">
    <property type="entry name" value="MDMPI_metal-binding"/>
</dbReference>
<comment type="caution">
    <text evidence="2">The sequence shown here is derived from an EMBL/GenBank/DDBJ whole genome shotgun (WGS) entry which is preliminary data.</text>
</comment>
<dbReference type="AlphaFoldDB" id="A0A0J6VRS4"/>
<dbReference type="Pfam" id="PF11716">
    <property type="entry name" value="MDMPI_N"/>
    <property type="match status" value="1"/>
</dbReference>
<accession>A0A0J6VRS4</accession>
<dbReference type="RefSeq" id="WP_048471335.1">
    <property type="nucleotide sequence ID" value="NZ_JYNL01000041.1"/>
</dbReference>
<organism evidence="2 3">
    <name type="scientific">Mycolicibacterium chlorophenolicum</name>
    <dbReference type="NCBI Taxonomy" id="37916"/>
    <lineage>
        <taxon>Bacteria</taxon>
        <taxon>Bacillati</taxon>
        <taxon>Actinomycetota</taxon>
        <taxon>Actinomycetes</taxon>
        <taxon>Mycobacteriales</taxon>
        <taxon>Mycobacteriaceae</taxon>
        <taxon>Mycolicibacterium</taxon>
    </lineage>
</organism>
<evidence type="ECO:0000313" key="3">
    <source>
        <dbReference type="Proteomes" id="UP000036513"/>
    </source>
</evidence>
<dbReference type="GO" id="GO:0046872">
    <property type="term" value="F:metal ion binding"/>
    <property type="evidence" value="ECO:0007669"/>
    <property type="project" value="InterPro"/>
</dbReference>
<dbReference type="SMR" id="A0A0J6VRS4"/>
<evidence type="ECO:0000313" key="2">
    <source>
        <dbReference type="EMBL" id="KMO72894.1"/>
    </source>
</evidence>
<name>A0A0J6VRS4_9MYCO</name>
<dbReference type="SUPFAM" id="SSF109854">
    <property type="entry name" value="DinB/YfiT-like putative metalloenzymes"/>
    <property type="match status" value="1"/>
</dbReference>
<keyword evidence="3" id="KW-1185">Reference proteome</keyword>
<dbReference type="Gene3D" id="1.20.120.450">
    <property type="entry name" value="dinb family like domain"/>
    <property type="match status" value="1"/>
</dbReference>
<sequence length="216" mass="23264">MRAGDDGAAADSMMSMAHAERADLAEFLASLTAAQWYAPSLCERWSVKDVVAHVISYDDLGAAGLMKRLARGRIVHANQVGVDALAAMSPQQLLEIFKDRLHPRGLTAGFGGMIALVDGTVHHQDIRRPLGCPRAVPVERLRRILPLVPANPRLGAWRRIHGLRLSATNLDWTYGKGPEVTGTGEALLLAMAGRSSVLPELGGAGQAVLAKRLQRR</sequence>
<dbReference type="Proteomes" id="UP000036513">
    <property type="component" value="Unassembled WGS sequence"/>
</dbReference>
<dbReference type="STRING" id="37916.MCHLDSM_03879"/>
<feature type="domain" description="Mycothiol-dependent maleylpyruvate isomerase metal-binding" evidence="1">
    <location>
        <begin position="18"/>
        <end position="98"/>
    </location>
</feature>
<dbReference type="InterPro" id="IPR034660">
    <property type="entry name" value="DinB/YfiT-like"/>
</dbReference>
<dbReference type="EMBL" id="JYNL01000041">
    <property type="protein sequence ID" value="KMO72894.1"/>
    <property type="molecule type" value="Genomic_DNA"/>
</dbReference>
<dbReference type="NCBIfam" id="TIGR03083">
    <property type="entry name" value="maleylpyruvate isomerase family mycothiol-dependent enzyme"/>
    <property type="match status" value="1"/>
</dbReference>
<evidence type="ECO:0000259" key="1">
    <source>
        <dbReference type="Pfam" id="PF11716"/>
    </source>
</evidence>
<dbReference type="PATRIC" id="fig|37916.4.peg.3843"/>
<gene>
    <name evidence="2" type="ORF">MCHLDSM_03879</name>
</gene>
<proteinExistence type="predicted"/>
<reference evidence="2 3" key="1">
    <citation type="journal article" date="2015" name="Genome Biol. Evol.">
        <title>Characterization of Three Mycobacterium spp. with Potential Use in Bioremediation by Genome Sequencing and Comparative Genomics.</title>
        <authorList>
            <person name="Das S."/>
            <person name="Pettersson B.M."/>
            <person name="Behra P.R."/>
            <person name="Ramesh M."/>
            <person name="Dasgupta S."/>
            <person name="Bhattacharya A."/>
            <person name="Kirsebom L.A."/>
        </authorList>
    </citation>
    <scope>NUCLEOTIDE SEQUENCE [LARGE SCALE GENOMIC DNA]</scope>
    <source>
        <strain evidence="2 3">DSM 43826</strain>
    </source>
</reference>
<dbReference type="InterPro" id="IPR017517">
    <property type="entry name" value="Maleyloyr_isom"/>
</dbReference>